<comment type="caution">
    <text evidence="1">The sequence shown here is derived from an EMBL/GenBank/DDBJ whole genome shotgun (WGS) entry which is preliminary data.</text>
</comment>
<reference evidence="1" key="1">
    <citation type="journal article" date="2015" name="Nature">
        <title>Complex archaea that bridge the gap between prokaryotes and eukaryotes.</title>
        <authorList>
            <person name="Spang A."/>
            <person name="Saw J.H."/>
            <person name="Jorgensen S.L."/>
            <person name="Zaremba-Niedzwiedzka K."/>
            <person name="Martijn J."/>
            <person name="Lind A.E."/>
            <person name="van Eijk R."/>
            <person name="Schleper C."/>
            <person name="Guy L."/>
            <person name="Ettema T.J."/>
        </authorList>
    </citation>
    <scope>NUCLEOTIDE SEQUENCE</scope>
</reference>
<proteinExistence type="predicted"/>
<name>A0A0F9B5Z0_9ZZZZ</name>
<dbReference type="EMBL" id="LAZR01053802">
    <property type="protein sequence ID" value="KKK79946.1"/>
    <property type="molecule type" value="Genomic_DNA"/>
</dbReference>
<protein>
    <submittedName>
        <fullName evidence="1">Uncharacterized protein</fullName>
    </submittedName>
</protein>
<organism evidence="1">
    <name type="scientific">marine sediment metagenome</name>
    <dbReference type="NCBI Taxonomy" id="412755"/>
    <lineage>
        <taxon>unclassified sequences</taxon>
        <taxon>metagenomes</taxon>
        <taxon>ecological metagenomes</taxon>
    </lineage>
</organism>
<sequence length="146" mass="17546">MKTYKVYLTIFDKDENRITQEQKTLILKKIINEFGYNKNENQEVHYPYFYNDMFYFGSPIVLCNVDKNDIQNVLEFFRVNGFPKYWITAKHRTFSLNEVKKEKIDIEEIRTQNNSEVFLSDRIKIFVGSKSLVKAYIKNYANIKEV</sequence>
<dbReference type="AlphaFoldDB" id="A0A0F9B5Z0"/>
<gene>
    <name evidence="1" type="ORF">LCGC14_2828380</name>
</gene>
<accession>A0A0F9B5Z0</accession>
<evidence type="ECO:0000313" key="1">
    <source>
        <dbReference type="EMBL" id="KKK79946.1"/>
    </source>
</evidence>